<gene>
    <name evidence="2" type="ORF">M407DRAFT_163428</name>
</gene>
<organism evidence="2 3">
    <name type="scientific">Tulasnella calospora MUT 4182</name>
    <dbReference type="NCBI Taxonomy" id="1051891"/>
    <lineage>
        <taxon>Eukaryota</taxon>
        <taxon>Fungi</taxon>
        <taxon>Dikarya</taxon>
        <taxon>Basidiomycota</taxon>
        <taxon>Agaricomycotina</taxon>
        <taxon>Agaricomycetes</taxon>
        <taxon>Cantharellales</taxon>
        <taxon>Tulasnellaceae</taxon>
        <taxon>Tulasnella</taxon>
    </lineage>
</organism>
<dbReference type="OrthoDB" id="198652at2759"/>
<dbReference type="Proteomes" id="UP000054248">
    <property type="component" value="Unassembled WGS sequence"/>
</dbReference>
<dbReference type="EMBL" id="KN822979">
    <property type="protein sequence ID" value="KIO29726.1"/>
    <property type="molecule type" value="Genomic_DNA"/>
</dbReference>
<feature type="compositionally biased region" description="Low complexity" evidence="1">
    <location>
        <begin position="111"/>
        <end position="133"/>
    </location>
</feature>
<keyword evidence="3" id="KW-1185">Reference proteome</keyword>
<proteinExistence type="predicted"/>
<feature type="region of interest" description="Disordered" evidence="1">
    <location>
        <begin position="26"/>
        <end position="52"/>
    </location>
</feature>
<dbReference type="AlphaFoldDB" id="A0A0C3QNN7"/>
<evidence type="ECO:0000256" key="1">
    <source>
        <dbReference type="SAM" id="MobiDB-lite"/>
    </source>
</evidence>
<reference evidence="2 3" key="1">
    <citation type="submission" date="2014-04" db="EMBL/GenBank/DDBJ databases">
        <authorList>
            <consortium name="DOE Joint Genome Institute"/>
            <person name="Kuo A."/>
            <person name="Girlanda M."/>
            <person name="Perotto S."/>
            <person name="Kohler A."/>
            <person name="Nagy L.G."/>
            <person name="Floudas D."/>
            <person name="Copeland A."/>
            <person name="Barry K.W."/>
            <person name="Cichocki N."/>
            <person name="Veneault-Fourrey C."/>
            <person name="LaButti K."/>
            <person name="Lindquist E.A."/>
            <person name="Lipzen A."/>
            <person name="Lundell T."/>
            <person name="Morin E."/>
            <person name="Murat C."/>
            <person name="Sun H."/>
            <person name="Tunlid A."/>
            <person name="Henrissat B."/>
            <person name="Grigoriev I.V."/>
            <person name="Hibbett D.S."/>
            <person name="Martin F."/>
            <person name="Nordberg H.P."/>
            <person name="Cantor M.N."/>
            <person name="Hua S.X."/>
        </authorList>
    </citation>
    <scope>NUCLEOTIDE SEQUENCE [LARGE SCALE GENOMIC DNA]</scope>
    <source>
        <strain evidence="2 3">MUT 4182</strain>
    </source>
</reference>
<name>A0A0C3QNN7_9AGAM</name>
<dbReference type="HOGENOM" id="CLU_1267728_0_0_1"/>
<accession>A0A0C3QNN7</accession>
<protein>
    <submittedName>
        <fullName evidence="2">Uncharacterized protein</fullName>
    </submittedName>
</protein>
<sequence>MQNPRSRLPTYSPTLAALITSAHGRSSGKAIVQSDTVHPPNLPARADPQSEDAKLMGPLSKRREVNLRWRFWKEQVAAARVPLQSLAGTEADEKAQVRWDPEKLLETLERASTVPPGSSSSPSPTSYSWAASTKNSPSSKFPRSARFLRRRFAEVLAQTPIIKTSNEGRMSVTISPKGIDTSERRSRVYAGQPSRESLRWIELANTVGQARGLKTEKK</sequence>
<evidence type="ECO:0000313" key="2">
    <source>
        <dbReference type="EMBL" id="KIO29726.1"/>
    </source>
</evidence>
<feature type="region of interest" description="Disordered" evidence="1">
    <location>
        <begin position="172"/>
        <end position="191"/>
    </location>
</feature>
<feature type="region of interest" description="Disordered" evidence="1">
    <location>
        <begin position="108"/>
        <end position="142"/>
    </location>
</feature>
<evidence type="ECO:0000313" key="3">
    <source>
        <dbReference type="Proteomes" id="UP000054248"/>
    </source>
</evidence>
<reference evidence="3" key="2">
    <citation type="submission" date="2015-01" db="EMBL/GenBank/DDBJ databases">
        <title>Evolutionary Origins and Diversification of the Mycorrhizal Mutualists.</title>
        <authorList>
            <consortium name="DOE Joint Genome Institute"/>
            <consortium name="Mycorrhizal Genomics Consortium"/>
            <person name="Kohler A."/>
            <person name="Kuo A."/>
            <person name="Nagy L.G."/>
            <person name="Floudas D."/>
            <person name="Copeland A."/>
            <person name="Barry K.W."/>
            <person name="Cichocki N."/>
            <person name="Veneault-Fourrey C."/>
            <person name="LaButti K."/>
            <person name="Lindquist E.A."/>
            <person name="Lipzen A."/>
            <person name="Lundell T."/>
            <person name="Morin E."/>
            <person name="Murat C."/>
            <person name="Riley R."/>
            <person name="Ohm R."/>
            <person name="Sun H."/>
            <person name="Tunlid A."/>
            <person name="Henrissat B."/>
            <person name="Grigoriev I.V."/>
            <person name="Hibbett D.S."/>
            <person name="Martin F."/>
        </authorList>
    </citation>
    <scope>NUCLEOTIDE SEQUENCE [LARGE SCALE GENOMIC DNA]</scope>
    <source>
        <strain evidence="3">MUT 4182</strain>
    </source>
</reference>